<organism evidence="3 4">
    <name type="scientific">Effrenium voratum</name>
    <dbReference type="NCBI Taxonomy" id="2562239"/>
    <lineage>
        <taxon>Eukaryota</taxon>
        <taxon>Sar</taxon>
        <taxon>Alveolata</taxon>
        <taxon>Dinophyceae</taxon>
        <taxon>Suessiales</taxon>
        <taxon>Symbiodiniaceae</taxon>
        <taxon>Effrenium</taxon>
    </lineage>
</organism>
<evidence type="ECO:0000313" key="4">
    <source>
        <dbReference type="Proteomes" id="UP001178507"/>
    </source>
</evidence>
<dbReference type="AlphaFoldDB" id="A0AA36MSP4"/>
<feature type="region of interest" description="Disordered" evidence="1">
    <location>
        <begin position="168"/>
        <end position="196"/>
    </location>
</feature>
<protein>
    <submittedName>
        <fullName evidence="3">Uncharacterized protein</fullName>
    </submittedName>
</protein>
<evidence type="ECO:0000256" key="1">
    <source>
        <dbReference type="SAM" id="MobiDB-lite"/>
    </source>
</evidence>
<comment type="caution">
    <text evidence="3">The sequence shown here is derived from an EMBL/GenBank/DDBJ whole genome shotgun (WGS) entry which is preliminary data.</text>
</comment>
<feature type="signal peptide" evidence="2">
    <location>
        <begin position="1"/>
        <end position="31"/>
    </location>
</feature>
<name>A0AA36MSP4_9DINO</name>
<proteinExistence type="predicted"/>
<evidence type="ECO:0000256" key="2">
    <source>
        <dbReference type="SAM" id="SignalP"/>
    </source>
</evidence>
<sequence length="238" mass="27523">MMAMLQPSRRGGARWALGLIAAAALLLGTQAALSFTSGYTPQGSARECSSIALGAKKRLTWTVKQRQNAEYKARHPPPAMTNKERKRRLLKIDLFRREDLMLTEKYLYNDPRDARWQWDIDKTRQYMDEQATLVDDIKRKKLTSREDLNLPLPPTDLKLTALAKISRSSAAQASKEQAKKKESEEKKPKVVKGQKFEDPDLTDVDIDFMNYKGLVMSRRQKAQYALRAQRRKKQERRR</sequence>
<keyword evidence="4" id="KW-1185">Reference proteome</keyword>
<evidence type="ECO:0000313" key="3">
    <source>
        <dbReference type="EMBL" id="CAJ1378808.1"/>
    </source>
</evidence>
<feature type="compositionally biased region" description="Basic and acidic residues" evidence="1">
    <location>
        <begin position="176"/>
        <end position="196"/>
    </location>
</feature>
<dbReference type="EMBL" id="CAUJNA010000570">
    <property type="protein sequence ID" value="CAJ1378808.1"/>
    <property type="molecule type" value="Genomic_DNA"/>
</dbReference>
<gene>
    <name evidence="3" type="ORF">EVOR1521_LOCUS7218</name>
</gene>
<dbReference type="Proteomes" id="UP001178507">
    <property type="component" value="Unassembled WGS sequence"/>
</dbReference>
<accession>A0AA36MSP4</accession>
<feature type="chain" id="PRO_5041203667" evidence="2">
    <location>
        <begin position="32"/>
        <end position="238"/>
    </location>
</feature>
<keyword evidence="2" id="KW-0732">Signal</keyword>
<reference evidence="3" key="1">
    <citation type="submission" date="2023-08" db="EMBL/GenBank/DDBJ databases">
        <authorList>
            <person name="Chen Y."/>
            <person name="Shah S."/>
            <person name="Dougan E. K."/>
            <person name="Thang M."/>
            <person name="Chan C."/>
        </authorList>
    </citation>
    <scope>NUCLEOTIDE SEQUENCE</scope>
</reference>